<dbReference type="PANTHER" id="PTHR32096">
    <property type="entry name" value="WRKY TRANSCRIPTION FACTOR 30-RELATED-RELATED"/>
    <property type="match status" value="1"/>
</dbReference>
<dbReference type="SUPFAM" id="SSF118290">
    <property type="entry name" value="WRKY DNA-binding domain"/>
    <property type="match status" value="1"/>
</dbReference>
<comment type="subcellular location">
    <subcellularLocation>
        <location evidence="1">Nucleus</location>
    </subcellularLocation>
</comment>
<feature type="compositionally biased region" description="Acidic residues" evidence="6">
    <location>
        <begin position="182"/>
        <end position="207"/>
    </location>
</feature>
<feature type="compositionally biased region" description="Basic and acidic residues" evidence="6">
    <location>
        <begin position="208"/>
        <end position="220"/>
    </location>
</feature>
<keyword evidence="3" id="KW-0238">DNA-binding</keyword>
<dbReference type="RefSeq" id="XP_008454282.2">
    <property type="nucleotide sequence ID" value="XM_008456060.3"/>
</dbReference>
<dbReference type="SMR" id="A0A1S3BZ10"/>
<evidence type="ECO:0000313" key="8">
    <source>
        <dbReference type="Proteomes" id="UP001652600"/>
    </source>
</evidence>
<gene>
    <name evidence="9" type="primary">LOC103494728</name>
</gene>
<evidence type="ECO:0000256" key="3">
    <source>
        <dbReference type="ARBA" id="ARBA00023125"/>
    </source>
</evidence>
<dbReference type="Gene3D" id="2.20.25.80">
    <property type="entry name" value="WRKY domain"/>
    <property type="match status" value="1"/>
</dbReference>
<dbReference type="AlphaFoldDB" id="A0A1S3BZ10"/>
<evidence type="ECO:0000259" key="7">
    <source>
        <dbReference type="PROSITE" id="PS50811"/>
    </source>
</evidence>
<organism evidence="8 9">
    <name type="scientific">Cucumis melo</name>
    <name type="common">Muskmelon</name>
    <dbReference type="NCBI Taxonomy" id="3656"/>
    <lineage>
        <taxon>Eukaryota</taxon>
        <taxon>Viridiplantae</taxon>
        <taxon>Streptophyta</taxon>
        <taxon>Embryophyta</taxon>
        <taxon>Tracheophyta</taxon>
        <taxon>Spermatophyta</taxon>
        <taxon>Magnoliopsida</taxon>
        <taxon>eudicotyledons</taxon>
        <taxon>Gunneridae</taxon>
        <taxon>Pentapetalae</taxon>
        <taxon>rosids</taxon>
        <taxon>fabids</taxon>
        <taxon>Cucurbitales</taxon>
        <taxon>Cucurbitaceae</taxon>
        <taxon>Benincaseae</taxon>
        <taxon>Cucumis</taxon>
    </lineage>
</organism>
<proteinExistence type="predicted"/>
<dbReference type="PANTHER" id="PTHR32096:SF18">
    <property type="entry name" value="DISEASE RESISTANCE PROTEIN RRS1B-RELATED"/>
    <property type="match status" value="1"/>
</dbReference>
<accession>A0A1S3BZ10</accession>
<dbReference type="InterPro" id="IPR044810">
    <property type="entry name" value="WRKY_plant"/>
</dbReference>
<feature type="domain" description="WRKY" evidence="7">
    <location>
        <begin position="68"/>
        <end position="127"/>
    </location>
</feature>
<dbReference type="SMART" id="SM00774">
    <property type="entry name" value="WRKY"/>
    <property type="match status" value="1"/>
</dbReference>
<keyword evidence="4" id="KW-0804">Transcription</keyword>
<feature type="compositionally biased region" description="Acidic residues" evidence="6">
    <location>
        <begin position="148"/>
        <end position="157"/>
    </location>
</feature>
<feature type="region of interest" description="Disordered" evidence="6">
    <location>
        <begin position="1"/>
        <end position="37"/>
    </location>
</feature>
<keyword evidence="2" id="KW-0805">Transcription regulation</keyword>
<dbReference type="InterPro" id="IPR003657">
    <property type="entry name" value="WRKY_dom"/>
</dbReference>
<evidence type="ECO:0000256" key="2">
    <source>
        <dbReference type="ARBA" id="ARBA00023015"/>
    </source>
</evidence>
<dbReference type="GO" id="GO:0005634">
    <property type="term" value="C:nucleus"/>
    <property type="evidence" value="ECO:0007669"/>
    <property type="project" value="UniProtKB-SubCell"/>
</dbReference>
<protein>
    <submittedName>
        <fullName evidence="9">Probable WRKY transcription factor 27</fullName>
    </submittedName>
</protein>
<dbReference type="GO" id="GO:0003700">
    <property type="term" value="F:DNA-binding transcription factor activity"/>
    <property type="evidence" value="ECO:0007669"/>
    <property type="project" value="InterPro"/>
</dbReference>
<dbReference type="PROSITE" id="PS50811">
    <property type="entry name" value="WRKY"/>
    <property type="match status" value="1"/>
</dbReference>
<keyword evidence="5" id="KW-0539">Nucleus</keyword>
<dbReference type="eggNOG" id="ENOG502R27Y">
    <property type="taxonomic scope" value="Eukaryota"/>
</dbReference>
<evidence type="ECO:0000256" key="1">
    <source>
        <dbReference type="ARBA" id="ARBA00004123"/>
    </source>
</evidence>
<dbReference type="InParanoid" id="A0A1S3BZ10"/>
<evidence type="ECO:0000256" key="4">
    <source>
        <dbReference type="ARBA" id="ARBA00023163"/>
    </source>
</evidence>
<dbReference type="GeneID" id="103494728"/>
<evidence type="ECO:0000256" key="6">
    <source>
        <dbReference type="SAM" id="MobiDB-lite"/>
    </source>
</evidence>
<evidence type="ECO:0000313" key="9">
    <source>
        <dbReference type="RefSeq" id="XP_008454282.2"/>
    </source>
</evidence>
<dbReference type="Pfam" id="PF03106">
    <property type="entry name" value="WRKY"/>
    <property type="match status" value="1"/>
</dbReference>
<keyword evidence="8" id="KW-1185">Reference proteome</keyword>
<feature type="region of interest" description="Disordered" evidence="6">
    <location>
        <begin position="140"/>
        <end position="235"/>
    </location>
</feature>
<dbReference type="GO" id="GO:0000976">
    <property type="term" value="F:transcription cis-regulatory region binding"/>
    <property type="evidence" value="ECO:0007669"/>
    <property type="project" value="TreeGrafter"/>
</dbReference>
<sequence length="291" mass="32918">MEVSSHHSFKPNPNDEHHLLSTQPTPEEEQPLSKKRKVVQKTVVTVKIGSKKAAIGIGKMKNEGPPPDFWSWRKYGQKPIKGSPYPRGYYRCSTTKGCSAKKQVERCKTDGSMFIITYTSSHNHPGPNISTLNLDQNQQEIDQPQPLDQDDDEDDDLVPNQEQDHNNNNNDDEKNSIIVSQCEEEVEVEVEEGEEDDDDDELLLLEDEEKKGTEKIKDECLDQEPIISSSSSSSSSCCDEVMIIKTKKSEIENHDNFFDELEELPIPPPFSSTLMRSSYSFDEIRISAAPS</sequence>
<dbReference type="Proteomes" id="UP001652600">
    <property type="component" value="Chromosome 7"/>
</dbReference>
<dbReference type="InterPro" id="IPR036576">
    <property type="entry name" value="WRKY_dom_sf"/>
</dbReference>
<evidence type="ECO:0000256" key="5">
    <source>
        <dbReference type="ARBA" id="ARBA00023242"/>
    </source>
</evidence>
<dbReference type="Gramene" id="MELO3C017912.2.1">
    <property type="protein sequence ID" value="MELO3C017912.2.1"/>
    <property type="gene ID" value="MELO3C017912.2"/>
</dbReference>
<dbReference type="KEGG" id="cmo:103494728"/>
<reference evidence="9" key="1">
    <citation type="submission" date="2025-08" db="UniProtKB">
        <authorList>
            <consortium name="RefSeq"/>
        </authorList>
    </citation>
    <scope>IDENTIFICATION</scope>
    <source>
        <tissue evidence="9">Stem</tissue>
    </source>
</reference>
<name>A0A1S3BZ10_CUCME</name>